<accession>E1CG55</accession>
<dbReference type="NCBIfam" id="NF033580">
    <property type="entry name" value="transpos_IS5_3"/>
    <property type="match status" value="1"/>
</dbReference>
<dbReference type="GO" id="GO:0003677">
    <property type="term" value="F:DNA binding"/>
    <property type="evidence" value="ECO:0007669"/>
    <property type="project" value="InterPro"/>
</dbReference>
<protein>
    <submittedName>
        <fullName evidence="2">Putative transposase</fullName>
    </submittedName>
</protein>
<dbReference type="AlphaFoldDB" id="E1CG55"/>
<dbReference type="InterPro" id="IPR002559">
    <property type="entry name" value="Transposase_11"/>
</dbReference>
<name>E1CG55_9ACTN</name>
<dbReference type="EMBL" id="AB538860">
    <property type="protein sequence ID" value="BAJ19069.1"/>
    <property type="molecule type" value="Genomic_DNA"/>
</dbReference>
<organism evidence="2">
    <name type="scientific">Streptomyces sp. SANK 62799</name>
    <dbReference type="NCBI Taxonomy" id="701528"/>
    <lineage>
        <taxon>Bacteria</taxon>
        <taxon>Bacillati</taxon>
        <taxon>Actinomycetota</taxon>
        <taxon>Actinomycetes</taxon>
        <taxon>Kitasatosporales</taxon>
        <taxon>Streptomycetaceae</taxon>
        <taxon>Streptomyces</taxon>
    </lineage>
</organism>
<dbReference type="GO" id="GO:0006313">
    <property type="term" value="P:DNA transposition"/>
    <property type="evidence" value="ECO:0007669"/>
    <property type="project" value="InterPro"/>
</dbReference>
<dbReference type="PANTHER" id="PTHR30007:SF1">
    <property type="entry name" value="BLR1914 PROTEIN"/>
    <property type="match status" value="1"/>
</dbReference>
<evidence type="ECO:0000259" key="1">
    <source>
        <dbReference type="Pfam" id="PF01609"/>
    </source>
</evidence>
<proteinExistence type="predicted"/>
<reference evidence="2" key="1">
    <citation type="submission" date="2009-12" db="EMBL/GenBank/DDBJ databases">
        <title>An ATP-Independent Strategy for Carboxylic Acid Activation and Amide Bond Formation Revealed upon Characterization of the A-503083 Biosynthetic Gene Cluster.</title>
        <authorList>
            <person name="Funabashi M."/>
            <person name="Nonaka K."/>
            <person name="Hosobuchi M."/>
            <person name="Fujita Y."/>
            <person name="Shibata T."/>
            <person name="Chi X."/>
            <person name="Yang Z."/>
            <person name="Van Lanen S.G."/>
        </authorList>
    </citation>
    <scope>NUCLEOTIDE SEQUENCE</scope>
    <source>
        <strain evidence="2">SANK 62799</strain>
    </source>
</reference>
<feature type="domain" description="Transposase IS4-like" evidence="1">
    <location>
        <begin position="28"/>
        <end position="178"/>
    </location>
</feature>
<dbReference type="PANTHER" id="PTHR30007">
    <property type="entry name" value="PHP DOMAIN PROTEIN"/>
    <property type="match status" value="1"/>
</dbReference>
<dbReference type="Pfam" id="PF01609">
    <property type="entry name" value="DDE_Tnp_1"/>
    <property type="match status" value="1"/>
</dbReference>
<sequence>MCRLHRCAGPSARCGCPKRGPWAGEALGRSRGGLSTKIHLACDGQGRPLAFTITGGNVNDCTQLEPVMAGIKVARCGPGRPRTRPVRVVADKGYSSRKIRTYLRQRGITVTIPERIDQVAGRRRRGERLCGFDPGVYRRRNVVERCFNRLKQNKALATRYEKRASHYQAMVTLACLRLWLP</sequence>
<evidence type="ECO:0000313" key="2">
    <source>
        <dbReference type="EMBL" id="BAJ19069.1"/>
    </source>
</evidence>
<dbReference type="GO" id="GO:0004803">
    <property type="term" value="F:transposase activity"/>
    <property type="evidence" value="ECO:0007669"/>
    <property type="project" value="InterPro"/>
</dbReference>